<dbReference type="InterPro" id="IPR011006">
    <property type="entry name" value="CheY-like_superfamily"/>
</dbReference>
<dbReference type="Proteomes" id="UP001528672">
    <property type="component" value="Unassembled WGS sequence"/>
</dbReference>
<dbReference type="Gene3D" id="3.40.50.2300">
    <property type="match status" value="1"/>
</dbReference>
<accession>A0ABT5MDG8</accession>
<keyword evidence="1" id="KW-0597">Phosphoprotein</keyword>
<evidence type="ECO:0000259" key="3">
    <source>
        <dbReference type="PROSITE" id="PS51832"/>
    </source>
</evidence>
<dbReference type="PROSITE" id="PS51832">
    <property type="entry name" value="HD_GYP"/>
    <property type="match status" value="1"/>
</dbReference>
<dbReference type="InterPro" id="IPR001789">
    <property type="entry name" value="Sig_transdc_resp-reg_receiver"/>
</dbReference>
<dbReference type="InterPro" id="IPR003607">
    <property type="entry name" value="HD/PDEase_dom"/>
</dbReference>
<dbReference type="SUPFAM" id="SSF52172">
    <property type="entry name" value="CheY-like"/>
    <property type="match status" value="1"/>
</dbReference>
<dbReference type="SMART" id="SM00471">
    <property type="entry name" value="HDc"/>
    <property type="match status" value="1"/>
</dbReference>
<dbReference type="SMART" id="SM00448">
    <property type="entry name" value="REC"/>
    <property type="match status" value="1"/>
</dbReference>
<sequence length="386" mass="42376">MSERDEVSDRPVVLVVDDMPDNLTVLGELLQADYRVRAANSGPAALRLAASEPQPDLILLDVMMPGMDGLEVLRQLQADPALRHIPVLFVTAMDDTADEAHGLALGALDYITKPLRPAIVKARVKTQLELKRARDLLARQNASLEAEVARRMAENQRIQHISIHALARLAETRDPETGNHLLRTQSYVRLLGEHLAPHPRFAAELSPLAIDKIAKSAPLHDIGKVGIPDQVLLKPGKLNPEEWTLMKTHALLGATAIERAEQDLADEGGPPIDFLAYAKQIARHHHERWDGQGYPDGLAGEDIPVAARLMALADVFDALISRRVYKPPFSFEAARELILADSGRQFDPDVCAAFEACYLEFCAVAERYLDTEEAVTAKYTSLGGAA</sequence>
<evidence type="ECO:0000256" key="1">
    <source>
        <dbReference type="PROSITE-ProRule" id="PRU00169"/>
    </source>
</evidence>
<dbReference type="SUPFAM" id="SSF109604">
    <property type="entry name" value="HD-domain/PDEase-like"/>
    <property type="match status" value="1"/>
</dbReference>
<feature type="domain" description="Response regulatory" evidence="2">
    <location>
        <begin position="12"/>
        <end position="128"/>
    </location>
</feature>
<keyword evidence="5" id="KW-1185">Reference proteome</keyword>
<dbReference type="PANTHER" id="PTHR45228">
    <property type="entry name" value="CYCLIC DI-GMP PHOSPHODIESTERASE TM_0186-RELATED"/>
    <property type="match status" value="1"/>
</dbReference>
<dbReference type="InterPro" id="IPR052020">
    <property type="entry name" value="Cyclic_di-GMP/3'3'-cGAMP_PDE"/>
</dbReference>
<evidence type="ECO:0000259" key="2">
    <source>
        <dbReference type="PROSITE" id="PS50110"/>
    </source>
</evidence>
<dbReference type="EMBL" id="JAQSIO010000001">
    <property type="protein sequence ID" value="MDD0813932.1"/>
    <property type="molecule type" value="Genomic_DNA"/>
</dbReference>
<dbReference type="CDD" id="cd00077">
    <property type="entry name" value="HDc"/>
    <property type="match status" value="1"/>
</dbReference>
<feature type="modified residue" description="4-aspartylphosphate" evidence="1">
    <location>
        <position position="61"/>
    </location>
</feature>
<dbReference type="PROSITE" id="PS50110">
    <property type="entry name" value="RESPONSE_REGULATORY"/>
    <property type="match status" value="1"/>
</dbReference>
<dbReference type="Pfam" id="PF13487">
    <property type="entry name" value="HD_5"/>
    <property type="match status" value="1"/>
</dbReference>
<evidence type="ECO:0000313" key="4">
    <source>
        <dbReference type="EMBL" id="MDD0813932.1"/>
    </source>
</evidence>
<protein>
    <submittedName>
        <fullName evidence="4">Two-component system response regulator</fullName>
    </submittedName>
</protein>
<dbReference type="Pfam" id="PF00072">
    <property type="entry name" value="Response_reg"/>
    <property type="match status" value="1"/>
</dbReference>
<dbReference type="PANTHER" id="PTHR45228:SF5">
    <property type="entry name" value="CYCLIC DI-GMP PHOSPHODIESTERASE VC_1348-RELATED"/>
    <property type="match status" value="1"/>
</dbReference>
<gene>
    <name evidence="4" type="ORF">PSQ39_04745</name>
</gene>
<feature type="domain" description="HD-GYP" evidence="3">
    <location>
        <begin position="155"/>
        <end position="370"/>
    </location>
</feature>
<evidence type="ECO:0000313" key="5">
    <source>
        <dbReference type="Proteomes" id="UP001528672"/>
    </source>
</evidence>
<comment type="caution">
    <text evidence="4">The sequence shown here is derived from an EMBL/GenBank/DDBJ whole genome shotgun (WGS) entry which is preliminary data.</text>
</comment>
<dbReference type="InterPro" id="IPR037522">
    <property type="entry name" value="HD_GYP_dom"/>
</dbReference>
<organism evidence="4 5">
    <name type="scientific">Curvibacter microcysteis</name>
    <dbReference type="NCBI Taxonomy" id="3026419"/>
    <lineage>
        <taxon>Bacteria</taxon>
        <taxon>Pseudomonadati</taxon>
        <taxon>Pseudomonadota</taxon>
        <taxon>Betaproteobacteria</taxon>
        <taxon>Burkholderiales</taxon>
        <taxon>Comamonadaceae</taxon>
        <taxon>Curvibacter</taxon>
    </lineage>
</organism>
<reference evidence="4 5" key="1">
    <citation type="submission" date="2023-02" db="EMBL/GenBank/DDBJ databases">
        <title>Bacterial whole genome sequence for Curvibacter sp. HBC28.</title>
        <authorList>
            <person name="Le V."/>
            <person name="Ko S.-R."/>
            <person name="Ahn C.-Y."/>
            <person name="Oh H.-M."/>
        </authorList>
    </citation>
    <scope>NUCLEOTIDE SEQUENCE [LARGE SCALE GENOMIC DNA]</scope>
    <source>
        <strain evidence="4 5">HBC28</strain>
    </source>
</reference>
<name>A0ABT5MDG8_9BURK</name>
<proteinExistence type="predicted"/>
<dbReference type="RefSeq" id="WP_273925521.1">
    <property type="nucleotide sequence ID" value="NZ_JAQSIO010000001.1"/>
</dbReference>
<dbReference type="Gene3D" id="1.10.3210.10">
    <property type="entry name" value="Hypothetical protein af1432"/>
    <property type="match status" value="1"/>
</dbReference>
<dbReference type="CDD" id="cd19920">
    <property type="entry name" value="REC_PA4781-like"/>
    <property type="match status" value="1"/>
</dbReference>